<keyword evidence="4" id="KW-1185">Reference proteome</keyword>
<dbReference type="Gene3D" id="3.30.160.20">
    <property type="match status" value="1"/>
</dbReference>
<feature type="domain" description="Prokaryotic-type class I peptide chain release factors" evidence="2">
    <location>
        <begin position="87"/>
        <end position="103"/>
    </location>
</feature>
<dbReference type="STRING" id="914234.M2QXN5"/>
<evidence type="ECO:0000259" key="2">
    <source>
        <dbReference type="PROSITE" id="PS00745"/>
    </source>
</evidence>
<dbReference type="PANTHER" id="PTHR11075:SF54">
    <property type="entry name" value="LARGE RIBOSOMAL SUBUNIT PROTEIN ML62"/>
    <property type="match status" value="1"/>
</dbReference>
<protein>
    <submittedName>
        <fullName evidence="3">CsMn35</fullName>
    </submittedName>
</protein>
<dbReference type="PROSITE" id="PS00745">
    <property type="entry name" value="RF_PROK_I"/>
    <property type="match status" value="1"/>
</dbReference>
<dbReference type="InterPro" id="IPR000352">
    <property type="entry name" value="Pep_chain_release_fac_I"/>
</dbReference>
<dbReference type="HOGENOM" id="CLU_089470_0_1_1"/>
<dbReference type="InterPro" id="IPR052104">
    <property type="entry name" value="Mito_Release_Factor_mL62"/>
</dbReference>
<proteinExistence type="predicted"/>
<feature type="region of interest" description="Disordered" evidence="1">
    <location>
        <begin position="26"/>
        <end position="47"/>
    </location>
</feature>
<sequence>MSLLAFVFRRTLRINSPALHHLRFVASSSAPPSPPRRASGLGPGEYPIPPQLTKIQTAEENAQVEEWMDQFVSWYMPRNLVEVSYSRSSGPGGQNVNKVNTKVTIRCPVNSEWIPPWVREHLRTRSGYYVASDDTLLMHCQTHRSQVTNLKSCIRKLQRIIIAAVDHTRSRPPSREKQERVRNLQERSDARRREDKNRRSEVKNSRSSRDWD</sequence>
<dbReference type="OrthoDB" id="270639at2759"/>
<dbReference type="Proteomes" id="UP000016930">
    <property type="component" value="Unassembled WGS sequence"/>
</dbReference>
<feature type="compositionally biased region" description="Low complexity" evidence="1">
    <location>
        <begin position="26"/>
        <end position="40"/>
    </location>
</feature>
<dbReference type="Pfam" id="PF00472">
    <property type="entry name" value="RF-1"/>
    <property type="match status" value="1"/>
</dbReference>
<dbReference type="EMBL" id="KB445820">
    <property type="protein sequence ID" value="EMD31296.1"/>
    <property type="molecule type" value="Genomic_DNA"/>
</dbReference>
<name>M2QXN5_CERS8</name>
<gene>
    <name evidence="3" type="primary">CsMn35</name>
    <name evidence="3" type="ORF">CERSUDRAFT_89157</name>
</gene>
<dbReference type="PANTHER" id="PTHR11075">
    <property type="entry name" value="PEPTIDE CHAIN RELEASE FACTOR"/>
    <property type="match status" value="1"/>
</dbReference>
<evidence type="ECO:0000313" key="3">
    <source>
        <dbReference type="EMBL" id="EMD31296.1"/>
    </source>
</evidence>
<dbReference type="GO" id="GO:0070126">
    <property type="term" value="P:mitochondrial translational termination"/>
    <property type="evidence" value="ECO:0007669"/>
    <property type="project" value="TreeGrafter"/>
</dbReference>
<accession>M2QXN5</accession>
<reference evidence="3 4" key="1">
    <citation type="journal article" date="2012" name="Proc. Natl. Acad. Sci. U.S.A.">
        <title>Comparative genomics of Ceriporiopsis subvermispora and Phanerochaete chrysosporium provide insight into selective ligninolysis.</title>
        <authorList>
            <person name="Fernandez-Fueyo E."/>
            <person name="Ruiz-Duenas F.J."/>
            <person name="Ferreira P."/>
            <person name="Floudas D."/>
            <person name="Hibbett D.S."/>
            <person name="Canessa P."/>
            <person name="Larrondo L.F."/>
            <person name="James T.Y."/>
            <person name="Seelenfreund D."/>
            <person name="Lobos S."/>
            <person name="Polanco R."/>
            <person name="Tello M."/>
            <person name="Honda Y."/>
            <person name="Watanabe T."/>
            <person name="Watanabe T."/>
            <person name="Ryu J.S."/>
            <person name="Kubicek C.P."/>
            <person name="Schmoll M."/>
            <person name="Gaskell J."/>
            <person name="Hammel K.E."/>
            <person name="St John F.J."/>
            <person name="Vanden Wymelenberg A."/>
            <person name="Sabat G."/>
            <person name="Splinter BonDurant S."/>
            <person name="Syed K."/>
            <person name="Yadav J.S."/>
            <person name="Doddapaneni H."/>
            <person name="Subramanian V."/>
            <person name="Lavin J.L."/>
            <person name="Oguiza J.A."/>
            <person name="Perez G."/>
            <person name="Pisabarro A.G."/>
            <person name="Ramirez L."/>
            <person name="Santoyo F."/>
            <person name="Master E."/>
            <person name="Coutinho P.M."/>
            <person name="Henrissat B."/>
            <person name="Lombard V."/>
            <person name="Magnuson J.K."/>
            <person name="Kuees U."/>
            <person name="Hori C."/>
            <person name="Igarashi K."/>
            <person name="Samejima M."/>
            <person name="Held B.W."/>
            <person name="Barry K.W."/>
            <person name="LaButti K.M."/>
            <person name="Lapidus A."/>
            <person name="Lindquist E.A."/>
            <person name="Lucas S.M."/>
            <person name="Riley R."/>
            <person name="Salamov A.A."/>
            <person name="Hoffmeister D."/>
            <person name="Schwenk D."/>
            <person name="Hadar Y."/>
            <person name="Yarden O."/>
            <person name="de Vries R.P."/>
            <person name="Wiebenga A."/>
            <person name="Stenlid J."/>
            <person name="Eastwood D."/>
            <person name="Grigoriev I.V."/>
            <person name="Berka R.M."/>
            <person name="Blanchette R.A."/>
            <person name="Kersten P."/>
            <person name="Martinez A.T."/>
            <person name="Vicuna R."/>
            <person name="Cullen D."/>
        </authorList>
    </citation>
    <scope>NUCLEOTIDE SEQUENCE [LARGE SCALE GENOMIC DNA]</scope>
    <source>
        <strain evidence="3 4">B</strain>
    </source>
</reference>
<dbReference type="AlphaFoldDB" id="M2QXN5"/>
<dbReference type="GO" id="GO:0005762">
    <property type="term" value="C:mitochondrial large ribosomal subunit"/>
    <property type="evidence" value="ECO:0007669"/>
    <property type="project" value="TreeGrafter"/>
</dbReference>
<evidence type="ECO:0000313" key="4">
    <source>
        <dbReference type="Proteomes" id="UP000016930"/>
    </source>
</evidence>
<dbReference type="SUPFAM" id="SSF110916">
    <property type="entry name" value="Peptidyl-tRNA hydrolase domain-like"/>
    <property type="match status" value="1"/>
</dbReference>
<dbReference type="GO" id="GO:0004045">
    <property type="term" value="F:peptidyl-tRNA hydrolase activity"/>
    <property type="evidence" value="ECO:0007669"/>
    <property type="project" value="TreeGrafter"/>
</dbReference>
<dbReference type="GO" id="GO:0016150">
    <property type="term" value="F:translation release factor activity, codon nonspecific"/>
    <property type="evidence" value="ECO:0007669"/>
    <property type="project" value="TreeGrafter"/>
</dbReference>
<feature type="region of interest" description="Disordered" evidence="1">
    <location>
        <begin position="168"/>
        <end position="212"/>
    </location>
</feature>
<organism evidence="3 4">
    <name type="scientific">Ceriporiopsis subvermispora (strain B)</name>
    <name type="common">White-rot fungus</name>
    <name type="synonym">Gelatoporia subvermispora</name>
    <dbReference type="NCBI Taxonomy" id="914234"/>
    <lineage>
        <taxon>Eukaryota</taxon>
        <taxon>Fungi</taxon>
        <taxon>Dikarya</taxon>
        <taxon>Basidiomycota</taxon>
        <taxon>Agaricomycotina</taxon>
        <taxon>Agaricomycetes</taxon>
        <taxon>Polyporales</taxon>
        <taxon>Gelatoporiaceae</taxon>
        <taxon>Gelatoporia</taxon>
    </lineage>
</organism>
<evidence type="ECO:0000256" key="1">
    <source>
        <dbReference type="SAM" id="MobiDB-lite"/>
    </source>
</evidence>